<dbReference type="AlphaFoldDB" id="A0A5C6B2Q3"/>
<evidence type="ECO:0000256" key="1">
    <source>
        <dbReference type="ARBA" id="ARBA00001947"/>
    </source>
</evidence>
<evidence type="ECO:0000259" key="9">
    <source>
        <dbReference type="Pfam" id="PF02163"/>
    </source>
</evidence>
<dbReference type="OrthoDB" id="9759690at2"/>
<feature type="transmembrane region" description="Helical" evidence="8">
    <location>
        <begin position="373"/>
        <end position="392"/>
    </location>
</feature>
<dbReference type="PANTHER" id="PTHR13325:SF3">
    <property type="entry name" value="MEMBRANE-BOUND TRANSCRIPTION FACTOR SITE-2 PROTEASE"/>
    <property type="match status" value="1"/>
</dbReference>
<dbReference type="Gene3D" id="2.40.30.170">
    <property type="match status" value="1"/>
</dbReference>
<dbReference type="Proteomes" id="UP000320176">
    <property type="component" value="Unassembled WGS sequence"/>
</dbReference>
<dbReference type="PANTHER" id="PTHR13325">
    <property type="entry name" value="PROTEASE M50 MEMBRANE-BOUND TRANSCRIPTION FACTOR SITE 2 PROTEASE"/>
    <property type="match status" value="1"/>
</dbReference>
<comment type="subcellular location">
    <subcellularLocation>
        <location evidence="2">Endomembrane system</location>
        <topology evidence="2">Multi-pass membrane protein</topology>
    </subcellularLocation>
</comment>
<evidence type="ECO:0000256" key="2">
    <source>
        <dbReference type="ARBA" id="ARBA00004127"/>
    </source>
</evidence>
<keyword evidence="6 8" id="KW-0472">Membrane</keyword>
<dbReference type="EMBL" id="SJPN01000002">
    <property type="protein sequence ID" value="TWU05709.1"/>
    <property type="molecule type" value="Genomic_DNA"/>
</dbReference>
<keyword evidence="5 8" id="KW-1133">Transmembrane helix</keyword>
<dbReference type="RefSeq" id="WP_146518913.1">
    <property type="nucleotide sequence ID" value="NZ_CP151726.1"/>
</dbReference>
<sequence>MPFLPIPAPRRNPAARTGSSDALRVRCRRDLVVVATKHKHESAVVVKDPIAMRYHRMRPDEYFVLELLDGTRSLTQIRDAYEKRWAPQKVKLAELNQLLFRFHQSGLTVSDAAEQGDRLADRRATQRRQEWMQHLSGILFIRFPGVDPEPFLKRLYPLVRPAMGLVGSAIALVLCVIAAITFVVHWDRFQLEFPAMSQWIRLDSVLILAAVIGGTKVLHELGHALMCKRFGGECHQIGPMLLVFTPALYCDTSDSWMLPSRWQRAAVGLAGIGTEVILAALATFLWASTGPGLPHYIAMNVMLVCGVSTILFNANPLLRYDGYYVLSDLCDVPNLGERSRKLLAGNISRWFFGVDEPSGEIYSRLERFWMTSYAVSATAYRWFLTLAILWFLSLILRPYRLESVGRILCVFAAGGLIFTLLRQPLTFLRNPARRRLIRMKRFLLSAGVLALLMVAAFIKFPAGESATGRVIPRTETSIYVASAGHLQKLVAQPGDRVEKDDVVAILENPDVRLQLLQTQGRYETQRELVAALKLSQVEDPESANQLPAAESLLADLESQLATRRRRVEALSIKSPVAGTLLAAPRRDMPPVTDTEIAAQLVSWSGEPTGPENQDCFLETGTELMSVAENDSWDAELVMNQTQVDRIAVGNEVSMVLESMPEIVITGQVTDVSRKQWSANDNAHRRDNPDAIARTQPVTTSYVVRVELNPTKATLVTGAATSARVTATPVSLAGRITRFLNRLLRFR</sequence>
<gene>
    <name evidence="10" type="ORF">Pla52n_14240</name>
</gene>
<organism evidence="10 11">
    <name type="scientific">Stieleria varia</name>
    <dbReference type="NCBI Taxonomy" id="2528005"/>
    <lineage>
        <taxon>Bacteria</taxon>
        <taxon>Pseudomonadati</taxon>
        <taxon>Planctomycetota</taxon>
        <taxon>Planctomycetia</taxon>
        <taxon>Pirellulales</taxon>
        <taxon>Pirellulaceae</taxon>
        <taxon>Stieleria</taxon>
    </lineage>
</organism>
<evidence type="ECO:0000256" key="6">
    <source>
        <dbReference type="ARBA" id="ARBA00023136"/>
    </source>
</evidence>
<evidence type="ECO:0000256" key="8">
    <source>
        <dbReference type="SAM" id="Phobius"/>
    </source>
</evidence>
<dbReference type="GO" id="GO:0012505">
    <property type="term" value="C:endomembrane system"/>
    <property type="evidence" value="ECO:0007669"/>
    <property type="project" value="UniProtKB-SubCell"/>
</dbReference>
<evidence type="ECO:0000256" key="3">
    <source>
        <dbReference type="ARBA" id="ARBA00007931"/>
    </source>
</evidence>
<reference evidence="10 11" key="1">
    <citation type="submission" date="2019-02" db="EMBL/GenBank/DDBJ databases">
        <title>Deep-cultivation of Planctomycetes and their phenomic and genomic characterization uncovers novel biology.</title>
        <authorList>
            <person name="Wiegand S."/>
            <person name="Jogler M."/>
            <person name="Boedeker C."/>
            <person name="Pinto D."/>
            <person name="Vollmers J."/>
            <person name="Rivas-Marin E."/>
            <person name="Kohn T."/>
            <person name="Peeters S.H."/>
            <person name="Heuer A."/>
            <person name="Rast P."/>
            <person name="Oberbeckmann S."/>
            <person name="Bunk B."/>
            <person name="Jeske O."/>
            <person name="Meyerdierks A."/>
            <person name="Storesund J.E."/>
            <person name="Kallscheuer N."/>
            <person name="Luecker S."/>
            <person name="Lage O.M."/>
            <person name="Pohl T."/>
            <person name="Merkel B.J."/>
            <person name="Hornburger P."/>
            <person name="Mueller R.-W."/>
            <person name="Bruemmer F."/>
            <person name="Labrenz M."/>
            <person name="Spormann A.M."/>
            <person name="Op Den Camp H."/>
            <person name="Overmann J."/>
            <person name="Amann R."/>
            <person name="Jetten M.S.M."/>
            <person name="Mascher T."/>
            <person name="Medema M.H."/>
            <person name="Devos D.P."/>
            <person name="Kaster A.-K."/>
            <person name="Ovreas L."/>
            <person name="Rohde M."/>
            <person name="Galperin M.Y."/>
            <person name="Jogler C."/>
        </authorList>
    </citation>
    <scope>NUCLEOTIDE SEQUENCE [LARGE SCALE GENOMIC DNA]</scope>
    <source>
        <strain evidence="10 11">Pla52n</strain>
    </source>
</reference>
<feature type="compositionally biased region" description="Pro residues" evidence="7">
    <location>
        <begin position="1"/>
        <end position="10"/>
    </location>
</feature>
<evidence type="ECO:0000256" key="4">
    <source>
        <dbReference type="ARBA" id="ARBA00022692"/>
    </source>
</evidence>
<evidence type="ECO:0000256" key="5">
    <source>
        <dbReference type="ARBA" id="ARBA00022989"/>
    </source>
</evidence>
<accession>A0A5C6B2Q3</accession>
<keyword evidence="11" id="KW-1185">Reference proteome</keyword>
<feature type="transmembrane region" description="Helical" evidence="8">
    <location>
        <begin position="442"/>
        <end position="462"/>
    </location>
</feature>
<keyword evidence="4 8" id="KW-0812">Transmembrane</keyword>
<name>A0A5C6B2Q3_9BACT</name>
<proteinExistence type="inferred from homology"/>
<dbReference type="GO" id="GO:0031293">
    <property type="term" value="P:membrane protein intracellular domain proteolysis"/>
    <property type="evidence" value="ECO:0007669"/>
    <property type="project" value="TreeGrafter"/>
</dbReference>
<comment type="similarity">
    <text evidence="3">Belongs to the peptidase M50B family.</text>
</comment>
<feature type="transmembrane region" description="Helical" evidence="8">
    <location>
        <begin position="265"/>
        <end position="287"/>
    </location>
</feature>
<comment type="cofactor">
    <cofactor evidence="1">
        <name>Zn(2+)</name>
        <dbReference type="ChEBI" id="CHEBI:29105"/>
    </cofactor>
</comment>
<dbReference type="GO" id="GO:0005737">
    <property type="term" value="C:cytoplasm"/>
    <property type="evidence" value="ECO:0007669"/>
    <property type="project" value="TreeGrafter"/>
</dbReference>
<feature type="transmembrane region" description="Helical" evidence="8">
    <location>
        <begin position="404"/>
        <end position="421"/>
    </location>
</feature>
<dbReference type="GO" id="GO:0004222">
    <property type="term" value="F:metalloendopeptidase activity"/>
    <property type="evidence" value="ECO:0007669"/>
    <property type="project" value="InterPro"/>
</dbReference>
<dbReference type="InterPro" id="IPR008915">
    <property type="entry name" value="Peptidase_M50"/>
</dbReference>
<feature type="transmembrane region" description="Helical" evidence="8">
    <location>
        <begin position="293"/>
        <end position="314"/>
    </location>
</feature>
<feature type="domain" description="Peptidase M50" evidence="9">
    <location>
        <begin position="209"/>
        <end position="314"/>
    </location>
</feature>
<dbReference type="Pfam" id="PF02163">
    <property type="entry name" value="Peptidase_M50"/>
    <property type="match status" value="1"/>
</dbReference>
<feature type="region of interest" description="Disordered" evidence="7">
    <location>
        <begin position="1"/>
        <end position="20"/>
    </location>
</feature>
<dbReference type="InterPro" id="IPR001193">
    <property type="entry name" value="MBTPS2"/>
</dbReference>
<comment type="caution">
    <text evidence="10">The sequence shown here is derived from an EMBL/GenBank/DDBJ whole genome shotgun (WGS) entry which is preliminary data.</text>
</comment>
<dbReference type="GO" id="GO:0016020">
    <property type="term" value="C:membrane"/>
    <property type="evidence" value="ECO:0007669"/>
    <property type="project" value="InterPro"/>
</dbReference>
<evidence type="ECO:0000313" key="11">
    <source>
        <dbReference type="Proteomes" id="UP000320176"/>
    </source>
</evidence>
<feature type="transmembrane region" description="Helical" evidence="8">
    <location>
        <begin position="162"/>
        <end position="186"/>
    </location>
</feature>
<evidence type="ECO:0000313" key="10">
    <source>
        <dbReference type="EMBL" id="TWU05709.1"/>
    </source>
</evidence>
<evidence type="ECO:0000256" key="7">
    <source>
        <dbReference type="SAM" id="MobiDB-lite"/>
    </source>
</evidence>
<protein>
    <submittedName>
        <fullName evidence="10">HlyD family secretion protein</fullName>
    </submittedName>
</protein>
<dbReference type="CDD" id="cd05709">
    <property type="entry name" value="S2P-M50"/>
    <property type="match status" value="1"/>
</dbReference>